<evidence type="ECO:0000256" key="9">
    <source>
        <dbReference type="HAMAP-Rule" id="MF_00347"/>
    </source>
</evidence>
<dbReference type="AlphaFoldDB" id="A0A0A1ZVL4"/>
<dbReference type="Pfam" id="PF13090">
    <property type="entry name" value="PP_kinase_C"/>
    <property type="match status" value="1"/>
</dbReference>
<feature type="active site" description="Phosphohistidine intermediate" evidence="9">
    <location>
        <position position="448"/>
    </location>
</feature>
<dbReference type="InterPro" id="IPR041108">
    <property type="entry name" value="PP_kinase_C_1"/>
</dbReference>
<feature type="binding site" evidence="9">
    <location>
        <position position="577"/>
    </location>
    <ligand>
        <name>ATP</name>
        <dbReference type="ChEBI" id="CHEBI:30616"/>
    </ligand>
</feature>
<name>A0A0A1ZVL4_PROMR</name>
<dbReference type="PANTHER" id="PTHR30218">
    <property type="entry name" value="POLYPHOSPHATE KINASE"/>
    <property type="match status" value="1"/>
</dbReference>
<comment type="catalytic activity">
    <reaction evidence="9 10">
        <text>[phosphate](n) + ATP = [phosphate](n+1) + ADP</text>
        <dbReference type="Rhea" id="RHEA:19573"/>
        <dbReference type="Rhea" id="RHEA-COMP:9859"/>
        <dbReference type="Rhea" id="RHEA-COMP:14280"/>
        <dbReference type="ChEBI" id="CHEBI:16838"/>
        <dbReference type="ChEBI" id="CHEBI:30616"/>
        <dbReference type="ChEBI" id="CHEBI:456216"/>
        <dbReference type="EC" id="2.7.4.1"/>
    </reaction>
</comment>
<evidence type="ECO:0000256" key="8">
    <source>
        <dbReference type="ARBA" id="ARBA00022842"/>
    </source>
</evidence>
<feature type="domain" description="Polyphosphate kinase middle" evidence="11">
    <location>
        <begin position="123"/>
        <end position="309"/>
    </location>
</feature>
<dbReference type="GO" id="GO:0046872">
    <property type="term" value="F:metal ion binding"/>
    <property type="evidence" value="ECO:0007669"/>
    <property type="project" value="UniProtKB-KW"/>
</dbReference>
<dbReference type="Gene3D" id="3.30.1840.10">
    <property type="entry name" value="Polyphosphate kinase middle domain"/>
    <property type="match status" value="1"/>
</dbReference>
<dbReference type="Proteomes" id="UP000030491">
    <property type="component" value="Unassembled WGS sequence"/>
</dbReference>
<keyword evidence="5 9" id="KW-0547">Nucleotide-binding</keyword>
<dbReference type="InterPro" id="IPR024953">
    <property type="entry name" value="PP_kinase_middle"/>
</dbReference>
<feature type="domain" description="Polyphosphate kinase C-terminal" evidence="13">
    <location>
        <begin position="516"/>
        <end position="676"/>
    </location>
</feature>
<protein>
    <recommendedName>
        <fullName evidence="9 10">Polyphosphate kinase</fullName>
        <ecNumber evidence="9 10">2.7.4.1</ecNumber>
    </recommendedName>
    <alternativeName>
        <fullName evidence="9">ATP-polyphosphate phosphotransferase</fullName>
    </alternativeName>
    <alternativeName>
        <fullName evidence="9">Polyphosphoric acid kinase</fullName>
    </alternativeName>
</protein>
<dbReference type="NCBIfam" id="NF003917">
    <property type="entry name" value="PRK05443.1-1"/>
    <property type="match status" value="1"/>
</dbReference>
<keyword evidence="8 9" id="KW-0460">Magnesium</keyword>
<dbReference type="InterPro" id="IPR003414">
    <property type="entry name" value="PP_kinase"/>
</dbReference>
<dbReference type="NCBIfam" id="NF003921">
    <property type="entry name" value="PRK05443.2-2"/>
    <property type="match status" value="1"/>
</dbReference>
<evidence type="ECO:0000313" key="16">
    <source>
        <dbReference type="Proteomes" id="UP000030491"/>
    </source>
</evidence>
<dbReference type="EC" id="2.7.4.1" evidence="9 10"/>
<dbReference type="SUPFAM" id="SSF140356">
    <property type="entry name" value="PPK N-terminal domain-like"/>
    <property type="match status" value="1"/>
</dbReference>
<dbReference type="GO" id="GO:0005524">
    <property type="term" value="F:ATP binding"/>
    <property type="evidence" value="ECO:0007669"/>
    <property type="project" value="UniProtKB-KW"/>
</dbReference>
<dbReference type="OrthoDB" id="9761456at2"/>
<evidence type="ECO:0000259" key="11">
    <source>
        <dbReference type="Pfam" id="PF02503"/>
    </source>
</evidence>
<evidence type="ECO:0000256" key="10">
    <source>
        <dbReference type="RuleBase" id="RU003800"/>
    </source>
</evidence>
<organism evidence="15 16">
    <name type="scientific">Prochlorococcus marinus str. MIT 9116</name>
    <dbReference type="NCBI Taxonomy" id="167544"/>
    <lineage>
        <taxon>Bacteria</taxon>
        <taxon>Bacillati</taxon>
        <taxon>Cyanobacteriota</taxon>
        <taxon>Cyanophyceae</taxon>
        <taxon>Synechococcales</taxon>
        <taxon>Prochlorococcaceae</taxon>
        <taxon>Prochlorococcus</taxon>
    </lineage>
</organism>
<proteinExistence type="inferred from homology"/>
<dbReference type="InterPro" id="IPR025198">
    <property type="entry name" value="PPK_N_dom"/>
</dbReference>
<evidence type="ECO:0000256" key="3">
    <source>
        <dbReference type="ARBA" id="ARBA00022723"/>
    </source>
</evidence>
<dbReference type="PIRSF" id="PIRSF015589">
    <property type="entry name" value="PP_kinase"/>
    <property type="match status" value="1"/>
</dbReference>
<evidence type="ECO:0000256" key="1">
    <source>
        <dbReference type="ARBA" id="ARBA00022553"/>
    </source>
</evidence>
<dbReference type="NCBIfam" id="TIGR03705">
    <property type="entry name" value="poly_P_kin"/>
    <property type="match status" value="1"/>
</dbReference>
<reference evidence="16" key="1">
    <citation type="journal article" date="2014" name="Sci. Data">
        <title>Genomes of diverse isolates of the marine cyanobacterium Prochlorococcus.</title>
        <authorList>
            <person name="Biller S."/>
            <person name="Berube P."/>
            <person name="Thompson J."/>
            <person name="Kelly L."/>
            <person name="Roggensack S."/>
            <person name="Awad L."/>
            <person name="Roache-Johnson K."/>
            <person name="Ding H."/>
            <person name="Giovannoni S.J."/>
            <person name="Moore L.R."/>
            <person name="Chisholm S.W."/>
        </authorList>
    </citation>
    <scope>NUCLEOTIDE SEQUENCE [LARGE SCALE GENOMIC DNA]</scope>
</reference>
<feature type="binding site" evidence="9">
    <location>
        <position position="605"/>
    </location>
    <ligand>
        <name>ATP</name>
        <dbReference type="ChEBI" id="CHEBI:30616"/>
    </ligand>
</feature>
<dbReference type="Pfam" id="PF13089">
    <property type="entry name" value="PP_kinase_N"/>
    <property type="match status" value="1"/>
</dbReference>
<dbReference type="PANTHER" id="PTHR30218:SF0">
    <property type="entry name" value="POLYPHOSPHATE KINASE"/>
    <property type="match status" value="1"/>
</dbReference>
<dbReference type="GO" id="GO:0006799">
    <property type="term" value="P:polyphosphate biosynthetic process"/>
    <property type="evidence" value="ECO:0007669"/>
    <property type="project" value="UniProtKB-UniRule"/>
</dbReference>
<dbReference type="InterPro" id="IPR036832">
    <property type="entry name" value="PPK_N_dom_sf"/>
</dbReference>
<keyword evidence="7 9" id="KW-0067">ATP-binding</keyword>
<dbReference type="InterPro" id="IPR025200">
    <property type="entry name" value="PPK_C_dom2"/>
</dbReference>
<feature type="domain" description="Polyphosphate kinase N-terminal" evidence="12">
    <location>
        <begin position="8"/>
        <end position="112"/>
    </location>
</feature>
<evidence type="ECO:0000256" key="2">
    <source>
        <dbReference type="ARBA" id="ARBA00022679"/>
    </source>
</evidence>
<keyword evidence="3 9" id="KW-0479">Metal-binding</keyword>
<evidence type="ECO:0000259" key="12">
    <source>
        <dbReference type="Pfam" id="PF13089"/>
    </source>
</evidence>
<comment type="function">
    <text evidence="9 10">Catalyzes the reversible transfer of the terminal phosphate of ATP to form a long-chain polyphosphate (polyP).</text>
</comment>
<sequence length="695" mass="80410">MKTESDIFINRELSWIEFNKRVLLTGMEKDYKILDRVKFFSIFSNNLDEFFMVRVASLKAQVEAGITKKSIDGLTPKNQLKKINKEVKFLTSLQENYFNNELNSELKKQGIILKKYKDLSENQKNWCNNFFTSSVFPLLTPLVVDPAHPFPFISNLSLNLAALIKDGEDSRSQFVRIKIPTKNINRFIEIPYEMIEESNESSHFFISVEDLIGNNINTLFNGMECINYSFFRVTRDADLELKELEADDLLLAVEQSLQKRRLGGDVVRLEVESDIPKNILKLLIESISIQEEYIYFSKSLLGLDDLNQLTKINRDDLKDNLLIGKTHPQLEILNSSLNKDFNSIFKILRKKNILLHHPYDLFKTSVEEFINRAADDPLVMGIKITLYRVSKDSPIITALMKAAENGKEVMTLVELKARFDEDNNIQWAKQLEQAGIHVVYGIIGFKTHTKIALIVRKEKGCLRNYFHIGTGNYNSNTSRFYTDLGLLSTDPDIASDLLELFNYLSGFSKQKSYQKLLVSPSSLRDKFIFLIKREIKHAEEGKKAEIIAKMNSLVDPEIIHLLYLASQAGVKISLIIRGICCLYPERKNLSENIKVISIIGPFLEHSRIFWFCNENDHEVFIGSADWMRRNLDRRIEAVTPIEDLALKSQLYSLLQTYIKDDYFSWTMKQDGSYEKAFNSAFNRSQIDLIDKWQEY</sequence>
<comment type="PTM">
    <text evidence="9 10">An intermediate of this reaction is the autophosphorylated ppk in which a phosphate is covalently linked to a histidine residue through a N-P bond.</text>
</comment>
<dbReference type="Pfam" id="PF17941">
    <property type="entry name" value="PP_kinase_C_1"/>
    <property type="match status" value="1"/>
</dbReference>
<evidence type="ECO:0000256" key="6">
    <source>
        <dbReference type="ARBA" id="ARBA00022777"/>
    </source>
</evidence>
<evidence type="ECO:0000259" key="13">
    <source>
        <dbReference type="Pfam" id="PF13090"/>
    </source>
</evidence>
<evidence type="ECO:0000256" key="4">
    <source>
        <dbReference type="ARBA" id="ARBA00022737"/>
    </source>
</evidence>
<feature type="binding site" evidence="9">
    <location>
        <position position="46"/>
    </location>
    <ligand>
        <name>ATP</name>
        <dbReference type="ChEBI" id="CHEBI:30616"/>
    </ligand>
</feature>
<feature type="binding site" evidence="9">
    <location>
        <position position="388"/>
    </location>
    <ligand>
        <name>Mg(2+)</name>
        <dbReference type="ChEBI" id="CHEBI:18420"/>
    </ligand>
</feature>
<dbReference type="Gene3D" id="1.20.58.310">
    <property type="entry name" value="Polyphosphate kinase N-terminal domain"/>
    <property type="match status" value="1"/>
</dbReference>
<gene>
    <name evidence="9" type="primary">ppk</name>
    <name evidence="15" type="ORF">EU93_0419</name>
</gene>
<dbReference type="NCBIfam" id="NF003918">
    <property type="entry name" value="PRK05443.1-2"/>
    <property type="match status" value="1"/>
</dbReference>
<dbReference type="GO" id="GO:0009358">
    <property type="term" value="C:polyphosphate kinase complex"/>
    <property type="evidence" value="ECO:0007669"/>
    <property type="project" value="InterPro"/>
</dbReference>
<keyword evidence="6 9" id="KW-0418">Kinase</keyword>
<comment type="cofactor">
    <cofactor evidence="9">
        <name>Mg(2+)</name>
        <dbReference type="ChEBI" id="CHEBI:18420"/>
    </cofactor>
</comment>
<comment type="caution">
    <text evidence="15">The sequence shown here is derived from an EMBL/GenBank/DDBJ whole genome shotgun (WGS) entry which is preliminary data.</text>
</comment>
<evidence type="ECO:0000313" key="15">
    <source>
        <dbReference type="EMBL" id="KGF92581.1"/>
    </source>
</evidence>
<dbReference type="GO" id="GO:0008976">
    <property type="term" value="F:polyphosphate kinase activity"/>
    <property type="evidence" value="ECO:0007669"/>
    <property type="project" value="UniProtKB-UniRule"/>
</dbReference>
<evidence type="ECO:0000256" key="7">
    <source>
        <dbReference type="ARBA" id="ARBA00022840"/>
    </source>
</evidence>
<dbReference type="CDD" id="cd09165">
    <property type="entry name" value="PLDc_PaPPK1_C1_like"/>
    <property type="match status" value="1"/>
</dbReference>
<dbReference type="Gene3D" id="3.30.870.10">
    <property type="entry name" value="Endonuclease Chain A"/>
    <property type="match status" value="2"/>
</dbReference>
<dbReference type="InterPro" id="IPR036830">
    <property type="entry name" value="PP_kinase_middle_dom_sf"/>
</dbReference>
<dbReference type="HAMAP" id="MF_00347">
    <property type="entry name" value="Polyphosphate_kinase"/>
    <property type="match status" value="1"/>
</dbReference>
<keyword evidence="1 9" id="KW-0597">Phosphoprotein</keyword>
<accession>A0A0A1ZVL4</accession>
<evidence type="ECO:0000259" key="14">
    <source>
        <dbReference type="Pfam" id="PF17941"/>
    </source>
</evidence>
<dbReference type="FunFam" id="3.30.870.10:FF:000001">
    <property type="entry name" value="Polyphosphate kinase"/>
    <property type="match status" value="1"/>
</dbReference>
<evidence type="ECO:0000256" key="5">
    <source>
        <dbReference type="ARBA" id="ARBA00022741"/>
    </source>
</evidence>
<keyword evidence="2 9" id="KW-0808">Transferase</keyword>
<dbReference type="RefSeq" id="WP_032513207.1">
    <property type="nucleotide sequence ID" value="NZ_JNAJ01000005.1"/>
</dbReference>
<dbReference type="SUPFAM" id="SSF56024">
    <property type="entry name" value="Phospholipase D/nuclease"/>
    <property type="match status" value="2"/>
</dbReference>
<dbReference type="EMBL" id="JNAJ01000005">
    <property type="protein sequence ID" value="KGF92581.1"/>
    <property type="molecule type" value="Genomic_DNA"/>
</dbReference>
<dbReference type="CDD" id="cd09168">
    <property type="entry name" value="PLDc_PaPPK1_C2_like"/>
    <property type="match status" value="1"/>
</dbReference>
<dbReference type="SUPFAM" id="SSF143724">
    <property type="entry name" value="PHP14-like"/>
    <property type="match status" value="1"/>
</dbReference>
<comment type="similarity">
    <text evidence="9 10">Belongs to the polyphosphate kinase 1 (PPK1) family.</text>
</comment>
<feature type="binding site" evidence="9">
    <location>
        <position position="418"/>
    </location>
    <ligand>
        <name>Mg(2+)</name>
        <dbReference type="ChEBI" id="CHEBI:18420"/>
    </ligand>
</feature>
<feature type="domain" description="Polyphosphate kinase C-terminal" evidence="14">
    <location>
        <begin position="343"/>
        <end position="509"/>
    </location>
</feature>
<keyword evidence="4" id="KW-0677">Repeat</keyword>
<dbReference type="Pfam" id="PF02503">
    <property type="entry name" value="PP_kinase"/>
    <property type="match status" value="1"/>
</dbReference>
<feature type="binding site" evidence="9">
    <location>
        <position position="481"/>
    </location>
    <ligand>
        <name>ATP</name>
        <dbReference type="ChEBI" id="CHEBI:30616"/>
    </ligand>
</feature>